<feature type="compositionally biased region" description="Basic and acidic residues" evidence="1">
    <location>
        <begin position="66"/>
        <end position="75"/>
    </location>
</feature>
<feature type="compositionally biased region" description="Polar residues" evidence="1">
    <location>
        <begin position="53"/>
        <end position="65"/>
    </location>
</feature>
<dbReference type="Proteomes" id="UP000245956">
    <property type="component" value="Unassembled WGS sequence"/>
</dbReference>
<sequence length="341" mass="37629">MSPSWRRRRKKQQQQQQQQQQLKRGHVAGCKLGSTTDDRLGAFRVSPRCPCVPSNNQTPDTLNANHQHDHRPTDRRTRHPSRSRRRQDALAAPSSSSRNAAAPLPSLLDPSKAQNLASTDSPRRPSTSTSTSHPRWLAGSTLRSALWRSAQPVVCRSGSKYFVALVGARRRRSGFFEASKSPGSSNFFRPATHSLTTALTDSRIPTRWRRLRLRPGWLAGRAPVFPPSIPLPPVNGPSVHFFFFGLVEAQPARPPENSSPSYISTAPPATSIHPSLIRHPPPPRTTLPSLSLSPSSLLNPFPYIPAFSLLSSQRSLLEHATSTTGSRPPPLLSRKRIPVGR</sequence>
<proteinExistence type="predicted"/>
<name>A0A2U3E6Z7_PURLI</name>
<dbReference type="EMBL" id="LCWV01000010">
    <property type="protein sequence ID" value="PWI70249.1"/>
    <property type="molecule type" value="Genomic_DNA"/>
</dbReference>
<reference evidence="2 3" key="1">
    <citation type="journal article" date="2016" name="Front. Microbiol.">
        <title>Genome and transcriptome sequences reveal the specific parasitism of the nematophagous Purpureocillium lilacinum 36-1.</title>
        <authorList>
            <person name="Xie J."/>
            <person name="Li S."/>
            <person name="Mo C."/>
            <person name="Xiao X."/>
            <person name="Peng D."/>
            <person name="Wang G."/>
            <person name="Xiao Y."/>
        </authorList>
    </citation>
    <scope>NUCLEOTIDE SEQUENCE [LARGE SCALE GENOMIC DNA]</scope>
    <source>
        <strain evidence="2 3">36-1</strain>
    </source>
</reference>
<evidence type="ECO:0000313" key="2">
    <source>
        <dbReference type="EMBL" id="PWI70249.1"/>
    </source>
</evidence>
<feature type="compositionally biased region" description="Low complexity" evidence="1">
    <location>
        <begin position="13"/>
        <end position="22"/>
    </location>
</feature>
<feature type="region of interest" description="Disordered" evidence="1">
    <location>
        <begin position="319"/>
        <end position="341"/>
    </location>
</feature>
<feature type="compositionally biased region" description="Low complexity" evidence="1">
    <location>
        <begin position="89"/>
        <end position="108"/>
    </location>
</feature>
<feature type="compositionally biased region" description="Basic residues" evidence="1">
    <location>
        <begin position="76"/>
        <end position="85"/>
    </location>
</feature>
<feature type="compositionally biased region" description="Low complexity" evidence="1">
    <location>
        <begin position="118"/>
        <end position="135"/>
    </location>
</feature>
<feature type="compositionally biased region" description="Basic residues" evidence="1">
    <location>
        <begin position="1"/>
        <end position="12"/>
    </location>
</feature>
<evidence type="ECO:0000313" key="3">
    <source>
        <dbReference type="Proteomes" id="UP000245956"/>
    </source>
</evidence>
<feature type="region of interest" description="Disordered" evidence="1">
    <location>
        <begin position="1"/>
        <end position="135"/>
    </location>
</feature>
<comment type="caution">
    <text evidence="2">The sequence shown here is derived from an EMBL/GenBank/DDBJ whole genome shotgun (WGS) entry which is preliminary data.</text>
</comment>
<evidence type="ECO:0000256" key="1">
    <source>
        <dbReference type="SAM" id="MobiDB-lite"/>
    </source>
</evidence>
<protein>
    <submittedName>
        <fullName evidence="2">Uncharacterized protein</fullName>
    </submittedName>
</protein>
<organism evidence="2 3">
    <name type="scientific">Purpureocillium lilacinum</name>
    <name type="common">Paecilomyces lilacinus</name>
    <dbReference type="NCBI Taxonomy" id="33203"/>
    <lineage>
        <taxon>Eukaryota</taxon>
        <taxon>Fungi</taxon>
        <taxon>Dikarya</taxon>
        <taxon>Ascomycota</taxon>
        <taxon>Pezizomycotina</taxon>
        <taxon>Sordariomycetes</taxon>
        <taxon>Hypocreomycetidae</taxon>
        <taxon>Hypocreales</taxon>
        <taxon>Ophiocordycipitaceae</taxon>
        <taxon>Purpureocillium</taxon>
    </lineage>
</organism>
<accession>A0A2U3E6Z7</accession>
<dbReference type="AlphaFoldDB" id="A0A2U3E6Z7"/>
<gene>
    <name evidence="2" type="ORF">PCL_00393</name>
</gene>